<reference evidence="2" key="1">
    <citation type="journal article" date="2015" name="Proc. Natl. Acad. Sci. U.S.A.">
        <title>Networks of energetic and metabolic interactions define dynamics in microbial communities.</title>
        <authorList>
            <person name="Embree M."/>
            <person name="Liu J.K."/>
            <person name="Al-Bassam M.M."/>
            <person name="Zengler K."/>
        </authorList>
    </citation>
    <scope>NUCLEOTIDE SEQUENCE</scope>
</reference>
<name>A0A0W8F8Y4_9ZZZZ</name>
<gene>
    <name evidence="2" type="ORF">ASZ90_012970</name>
</gene>
<dbReference type="EMBL" id="LNQE01001449">
    <property type="protein sequence ID" value="KUG17333.1"/>
    <property type="molecule type" value="Genomic_DNA"/>
</dbReference>
<organism evidence="2">
    <name type="scientific">hydrocarbon metagenome</name>
    <dbReference type="NCBI Taxonomy" id="938273"/>
    <lineage>
        <taxon>unclassified sequences</taxon>
        <taxon>metagenomes</taxon>
        <taxon>ecological metagenomes</taxon>
    </lineage>
</organism>
<keyword evidence="1" id="KW-0472">Membrane</keyword>
<dbReference type="AlphaFoldDB" id="A0A0W8F8Y4"/>
<comment type="caution">
    <text evidence="2">The sequence shown here is derived from an EMBL/GenBank/DDBJ whole genome shotgun (WGS) entry which is preliminary data.</text>
</comment>
<evidence type="ECO:0000313" key="2">
    <source>
        <dbReference type="EMBL" id="KUG17333.1"/>
    </source>
</evidence>
<keyword evidence="1" id="KW-0812">Transmembrane</keyword>
<sequence length="557" mass="61122">MNSRNPLGKGFKASRCDISLCKDPVYDKWGKMRLIYPIIILFLLIGAGAAQLAPDKERFDIVLHPGDGDERILKVMNNGDSTIFNIAKTEMIGNARDFIFIDVPEDKPLSPGEEAEIKIYIGIPPETKPGVYTGFVYLMESAPPSIPVRIDFHINVVVQESYGIAMTVDDAKSAYLRASAKDIAQFNLAVKNLGSFRDIASIDAGAVPEGWSVVLMDDDEPMSMPYDLPLNPGATHEIKLQIQTDKPGSRENVTITATSLGNRSMNSSIQAEVEFGMVVRGYDTDILVPEKIATNKSYEGKFKVILDVKEDIWVSMQSPDELIVIPQSQMVTVTPEVPGLANFTFLASKGGEYPLTFQLLDSHGIPMPEETVTIVAAPPEGLAVLTGDDIIYGTIGTLALFGNRSPSIFMVPADEISDDYLQKLQSYLEIVILGNDSVIPSGVEEKLKDIELKRIQSDSLFEECWLFTKLMWDNGTSNVVLTTPREADIFRAYKIAMNEGLPMVVCRGNVTGASIEAIEEMTRRNTTLSRAMVVGRVGEDYTEALSEAGVLLEEVSA</sequence>
<keyword evidence="1" id="KW-1133">Transmembrane helix</keyword>
<accession>A0A0W8F8Y4</accession>
<protein>
    <submittedName>
        <fullName evidence="2">Uncharacterized protein</fullName>
    </submittedName>
</protein>
<feature type="transmembrane region" description="Helical" evidence="1">
    <location>
        <begin position="34"/>
        <end position="53"/>
    </location>
</feature>
<proteinExistence type="predicted"/>
<evidence type="ECO:0000256" key="1">
    <source>
        <dbReference type="SAM" id="Phobius"/>
    </source>
</evidence>